<dbReference type="SUPFAM" id="SSF55874">
    <property type="entry name" value="ATPase domain of HSP90 chaperone/DNA topoisomerase II/histidine kinase"/>
    <property type="match status" value="1"/>
</dbReference>
<keyword evidence="7 14" id="KW-0418">Kinase</keyword>
<dbReference type="PANTHER" id="PTHR43711:SF1">
    <property type="entry name" value="HISTIDINE KINASE 1"/>
    <property type="match status" value="1"/>
</dbReference>
<gene>
    <name evidence="14" type="primary">mtrB</name>
    <name evidence="14" type="ORF">SPF06_00125</name>
</gene>
<evidence type="ECO:0000259" key="12">
    <source>
        <dbReference type="PROSITE" id="PS50109"/>
    </source>
</evidence>
<dbReference type="PRINTS" id="PR00344">
    <property type="entry name" value="BCTRLSENSOR"/>
</dbReference>
<reference evidence="14 15" key="1">
    <citation type="submission" date="2023-12" db="EMBL/GenBank/DDBJ databases">
        <title>Sinomonas terricola sp. nov, isolated from litchi orchard soil in Guangdong, PR China.</title>
        <authorList>
            <person name="Jiaxin W."/>
            <person name="Yang Z."/>
            <person name="Honghui Z."/>
        </authorList>
    </citation>
    <scope>NUCLEOTIDE SEQUENCE [LARGE SCALE GENOMIC DNA]</scope>
    <source>
        <strain evidence="14 15">JGH33</strain>
    </source>
</reference>
<dbReference type="Pfam" id="PF02518">
    <property type="entry name" value="HATPase_c"/>
    <property type="match status" value="1"/>
</dbReference>
<evidence type="ECO:0000313" key="15">
    <source>
        <dbReference type="Proteomes" id="UP001304769"/>
    </source>
</evidence>
<evidence type="ECO:0000256" key="7">
    <source>
        <dbReference type="ARBA" id="ARBA00022777"/>
    </source>
</evidence>
<evidence type="ECO:0000313" key="14">
    <source>
        <dbReference type="EMBL" id="MEA5453114.1"/>
    </source>
</evidence>
<name>A0ABU5T0D5_9MICC</name>
<dbReference type="InterPro" id="IPR047669">
    <property type="entry name" value="MtrAB_MtrB"/>
</dbReference>
<keyword evidence="6 11" id="KW-0812">Transmembrane</keyword>
<dbReference type="SUPFAM" id="SSF47384">
    <property type="entry name" value="Homodimeric domain of signal transducing histidine kinase"/>
    <property type="match status" value="1"/>
</dbReference>
<dbReference type="PROSITE" id="PS50885">
    <property type="entry name" value="HAMP"/>
    <property type="match status" value="1"/>
</dbReference>
<dbReference type="RefSeq" id="WP_323276886.1">
    <property type="nucleotide sequence ID" value="NZ_JAYGGQ010000001.1"/>
</dbReference>
<evidence type="ECO:0000259" key="13">
    <source>
        <dbReference type="PROSITE" id="PS50885"/>
    </source>
</evidence>
<dbReference type="EMBL" id="JAYGGQ010000001">
    <property type="protein sequence ID" value="MEA5453114.1"/>
    <property type="molecule type" value="Genomic_DNA"/>
</dbReference>
<dbReference type="InterPro" id="IPR050736">
    <property type="entry name" value="Sensor_HK_Regulatory"/>
</dbReference>
<dbReference type="InterPro" id="IPR005467">
    <property type="entry name" value="His_kinase_dom"/>
</dbReference>
<dbReference type="InterPro" id="IPR003594">
    <property type="entry name" value="HATPase_dom"/>
</dbReference>
<dbReference type="SMART" id="SM00388">
    <property type="entry name" value="HisKA"/>
    <property type="match status" value="1"/>
</dbReference>
<evidence type="ECO:0000256" key="3">
    <source>
        <dbReference type="ARBA" id="ARBA00012438"/>
    </source>
</evidence>
<keyword evidence="8 11" id="KW-1133">Transmembrane helix</keyword>
<feature type="domain" description="Histidine kinase" evidence="12">
    <location>
        <begin position="359"/>
        <end position="576"/>
    </location>
</feature>
<comment type="catalytic activity">
    <reaction evidence="1">
        <text>ATP + protein L-histidine = ADP + protein N-phospho-L-histidine.</text>
        <dbReference type="EC" id="2.7.13.3"/>
    </reaction>
</comment>
<dbReference type="SMART" id="SM00387">
    <property type="entry name" value="HATPase_c"/>
    <property type="match status" value="1"/>
</dbReference>
<dbReference type="Gene3D" id="1.10.287.130">
    <property type="match status" value="1"/>
</dbReference>
<dbReference type="InterPro" id="IPR004358">
    <property type="entry name" value="Sig_transdc_His_kin-like_C"/>
</dbReference>
<feature type="transmembrane region" description="Helical" evidence="11">
    <location>
        <begin position="92"/>
        <end position="111"/>
    </location>
</feature>
<dbReference type="EC" id="2.7.13.3" evidence="3"/>
<protein>
    <recommendedName>
        <fullName evidence="10">Sensor histidine kinase MtrB</fullName>
        <ecNumber evidence="3">2.7.13.3</ecNumber>
    </recommendedName>
</protein>
<dbReference type="Gene3D" id="6.10.340.10">
    <property type="match status" value="1"/>
</dbReference>
<dbReference type="CDD" id="cd06225">
    <property type="entry name" value="HAMP"/>
    <property type="match status" value="1"/>
</dbReference>
<dbReference type="SUPFAM" id="SSF158472">
    <property type="entry name" value="HAMP domain-like"/>
    <property type="match status" value="1"/>
</dbReference>
<evidence type="ECO:0000256" key="1">
    <source>
        <dbReference type="ARBA" id="ARBA00000085"/>
    </source>
</evidence>
<dbReference type="InterPro" id="IPR036890">
    <property type="entry name" value="HATPase_C_sf"/>
</dbReference>
<dbReference type="Proteomes" id="UP001304769">
    <property type="component" value="Unassembled WGS sequence"/>
</dbReference>
<keyword evidence="11" id="KW-0472">Membrane</keyword>
<dbReference type="InterPro" id="IPR036097">
    <property type="entry name" value="HisK_dim/P_sf"/>
</dbReference>
<evidence type="ECO:0000256" key="2">
    <source>
        <dbReference type="ARBA" id="ARBA00004236"/>
    </source>
</evidence>
<feature type="transmembrane region" description="Helical" evidence="11">
    <location>
        <begin position="271"/>
        <end position="290"/>
    </location>
</feature>
<dbReference type="PROSITE" id="PS50109">
    <property type="entry name" value="HIS_KIN"/>
    <property type="match status" value="1"/>
</dbReference>
<accession>A0ABU5T0D5</accession>
<dbReference type="PANTHER" id="PTHR43711">
    <property type="entry name" value="TWO-COMPONENT HISTIDINE KINASE"/>
    <property type="match status" value="1"/>
</dbReference>
<evidence type="ECO:0000256" key="10">
    <source>
        <dbReference type="ARBA" id="ARBA00035305"/>
    </source>
</evidence>
<dbReference type="NCBIfam" id="NF040691">
    <property type="entry name" value="MtrAB_MtrB"/>
    <property type="match status" value="1"/>
</dbReference>
<evidence type="ECO:0000256" key="8">
    <source>
        <dbReference type="ARBA" id="ARBA00022989"/>
    </source>
</evidence>
<feature type="domain" description="HAMP" evidence="13">
    <location>
        <begin position="292"/>
        <end position="344"/>
    </location>
</feature>
<dbReference type="CDD" id="cd00082">
    <property type="entry name" value="HisKA"/>
    <property type="match status" value="1"/>
</dbReference>
<dbReference type="Gene3D" id="3.30.565.10">
    <property type="entry name" value="Histidine kinase-like ATPase, C-terminal domain"/>
    <property type="match status" value="1"/>
</dbReference>
<dbReference type="SMART" id="SM00304">
    <property type="entry name" value="HAMP"/>
    <property type="match status" value="1"/>
</dbReference>
<proteinExistence type="predicted"/>
<comment type="subcellular location">
    <subcellularLocation>
        <location evidence="2">Cell membrane</location>
    </subcellularLocation>
</comment>
<keyword evidence="15" id="KW-1185">Reference proteome</keyword>
<dbReference type="InterPro" id="IPR003660">
    <property type="entry name" value="HAMP_dom"/>
</dbReference>
<dbReference type="Pfam" id="PF00512">
    <property type="entry name" value="HisKA"/>
    <property type="match status" value="1"/>
</dbReference>
<keyword evidence="9" id="KW-0902">Two-component regulatory system</keyword>
<organism evidence="14 15">
    <name type="scientific">Sinomonas terricola</name>
    <dbReference type="NCBI Taxonomy" id="3110330"/>
    <lineage>
        <taxon>Bacteria</taxon>
        <taxon>Bacillati</taxon>
        <taxon>Actinomycetota</taxon>
        <taxon>Actinomycetes</taxon>
        <taxon>Micrococcales</taxon>
        <taxon>Micrococcaceae</taxon>
        <taxon>Sinomonas</taxon>
    </lineage>
</organism>
<keyword evidence="4" id="KW-0597">Phosphoprotein</keyword>
<comment type="caution">
    <text evidence="14">The sequence shown here is derived from an EMBL/GenBank/DDBJ whole genome shotgun (WGS) entry which is preliminary data.</text>
</comment>
<evidence type="ECO:0000256" key="5">
    <source>
        <dbReference type="ARBA" id="ARBA00022679"/>
    </source>
</evidence>
<evidence type="ECO:0000256" key="4">
    <source>
        <dbReference type="ARBA" id="ARBA00022553"/>
    </source>
</evidence>
<dbReference type="InterPro" id="IPR003661">
    <property type="entry name" value="HisK_dim/P_dom"/>
</dbReference>
<dbReference type="GO" id="GO:0016301">
    <property type="term" value="F:kinase activity"/>
    <property type="evidence" value="ECO:0007669"/>
    <property type="project" value="UniProtKB-KW"/>
</dbReference>
<evidence type="ECO:0000256" key="9">
    <source>
        <dbReference type="ARBA" id="ARBA00023012"/>
    </source>
</evidence>
<evidence type="ECO:0000256" key="6">
    <source>
        <dbReference type="ARBA" id="ARBA00022692"/>
    </source>
</evidence>
<evidence type="ECO:0000256" key="11">
    <source>
        <dbReference type="SAM" id="Phobius"/>
    </source>
</evidence>
<sequence>MDHEEGVRTAREGVGPAYLRARRRRIAAARLARRVRRTFAWRPRHIVVRRLWIAFARLRRLGLRTLAGLVRVPGRVRRAFARRWRRSLQFRTVLITLVLSCVSILGVGVYLSNQIANSLFQERLTQAELQTRQSVSQVQETFDGAQVTDQQGVLKLVNDTLATLEARDSGTPRQYVFLAVPNQDQPRNRWVDSRASYLRTENDIPQSLRQAVEGSQQPQQFWESIPLTVDNTVHPAIAVGNKVSFGGTVYELYLLYDIKSAQDTLDEMQSVLWFGGIFLILLIGAIVWIVTRSVVSPVSHAASVSEKLAAGQLEERMAVEGEDEVARLAKSFNHMAASLQEQITQLAALSQMQQRFVSDVSHELRTPLTTVRMAAEVLYDAREQFDPVNKRSAELLYNQVERFQALLNDLLEISRFDAGVARLDVEPQDIVAVVRNVVDTAEPIALACGSEVHLYTRTAGIVVDMDARRIERVLRNLLLNALEHGEGKPVEVFVAANADAVGVAVRDHGIGMSPSEAARVFDRFWRADPARARKTGGSGLGLSIATEDVKLHSGWLQAWGRPGEGSCFRLTLPLHSGGTIAESPVALEPARAALPLPGGSTRGIVVGTSAVLASGPGRGTKDDGA</sequence>
<dbReference type="Pfam" id="PF00672">
    <property type="entry name" value="HAMP"/>
    <property type="match status" value="1"/>
</dbReference>
<keyword evidence="5" id="KW-0808">Transferase</keyword>